<evidence type="ECO:0000256" key="1">
    <source>
        <dbReference type="ARBA" id="ARBA00022729"/>
    </source>
</evidence>
<feature type="signal peptide" evidence="2">
    <location>
        <begin position="1"/>
        <end position="19"/>
    </location>
</feature>
<dbReference type="CDD" id="cd16325">
    <property type="entry name" value="LolA"/>
    <property type="match status" value="1"/>
</dbReference>
<protein>
    <submittedName>
        <fullName evidence="3">Lipoprotein localisation lola/lolb/lppx</fullName>
    </submittedName>
</protein>
<dbReference type="PANTHER" id="PTHR35869">
    <property type="entry name" value="OUTER-MEMBRANE LIPOPROTEIN CARRIER PROTEIN"/>
    <property type="match status" value="1"/>
</dbReference>
<evidence type="ECO:0000313" key="3">
    <source>
        <dbReference type="EMBL" id="VFQ43723.1"/>
    </source>
</evidence>
<dbReference type="RefSeq" id="WP_180138087.1">
    <property type="nucleotide sequence ID" value="NZ_CAADHO010000002.1"/>
</dbReference>
<dbReference type="Proteomes" id="UP000507962">
    <property type="component" value="Unassembled WGS sequence"/>
</dbReference>
<accession>A0A4U8YR46</accession>
<gene>
    <name evidence="3" type="ORF">MSL71_13640</name>
</gene>
<dbReference type="AlphaFoldDB" id="A0A4U8YR46"/>
<dbReference type="Gene3D" id="2.50.20.10">
    <property type="entry name" value="Lipoprotein localisation LolA/LolB/LppX"/>
    <property type="match status" value="1"/>
</dbReference>
<keyword evidence="1 2" id="KW-0732">Signal</keyword>
<dbReference type="PANTHER" id="PTHR35869:SF1">
    <property type="entry name" value="OUTER-MEMBRANE LIPOPROTEIN CARRIER PROTEIN"/>
    <property type="match status" value="1"/>
</dbReference>
<dbReference type="InterPro" id="IPR029046">
    <property type="entry name" value="LolA/LolB/LppX"/>
</dbReference>
<keyword evidence="4" id="KW-1185">Reference proteome</keyword>
<sequence length="216" mass="24221">MKRTFFLLCLLLIPVSAFSETETGPAPDAATLIQRVASRLGAEGFSARFFQESPLKAIGIVETAEGKVWFRKPNRVRWEYETPDRLHYVTDGKTLWVHSLDDAQVWTGSAEAFFGQNGGARFLADVETVTERFTPAPPTREQENFRLELTPKQESDPLGRVVLFIHAGTYDITRVVSTTKTGEETTLTFSHLVRTLPELSRFTFEIPEGAVVSPLE</sequence>
<dbReference type="Pfam" id="PF03548">
    <property type="entry name" value="LolA"/>
    <property type="match status" value="1"/>
</dbReference>
<keyword evidence="3" id="KW-0449">Lipoprotein</keyword>
<dbReference type="InterPro" id="IPR004564">
    <property type="entry name" value="OM_lipoprot_carrier_LolA-like"/>
</dbReference>
<evidence type="ECO:0000313" key="4">
    <source>
        <dbReference type="Proteomes" id="UP000507962"/>
    </source>
</evidence>
<evidence type="ECO:0000256" key="2">
    <source>
        <dbReference type="SAM" id="SignalP"/>
    </source>
</evidence>
<organism evidence="3 4">
    <name type="scientific">Desulfoluna butyratoxydans</name>
    <dbReference type="NCBI Taxonomy" id="231438"/>
    <lineage>
        <taxon>Bacteria</taxon>
        <taxon>Pseudomonadati</taxon>
        <taxon>Thermodesulfobacteriota</taxon>
        <taxon>Desulfobacteria</taxon>
        <taxon>Desulfobacterales</taxon>
        <taxon>Desulfolunaceae</taxon>
        <taxon>Desulfoluna</taxon>
    </lineage>
</organism>
<dbReference type="SUPFAM" id="SSF89392">
    <property type="entry name" value="Prokaryotic lipoproteins and lipoprotein localization factors"/>
    <property type="match status" value="1"/>
</dbReference>
<name>A0A4U8YR46_9BACT</name>
<dbReference type="EMBL" id="CAADHO010000002">
    <property type="protein sequence ID" value="VFQ43723.1"/>
    <property type="molecule type" value="Genomic_DNA"/>
</dbReference>
<reference evidence="3 4" key="1">
    <citation type="submission" date="2019-03" db="EMBL/GenBank/DDBJ databases">
        <authorList>
            <person name="Nijsse B."/>
        </authorList>
    </citation>
    <scope>NUCLEOTIDE SEQUENCE [LARGE SCALE GENOMIC DNA]</scope>
    <source>
        <strain evidence="3">Desulfoluna butyratoxydans MSL71</strain>
    </source>
</reference>
<proteinExistence type="predicted"/>
<feature type="chain" id="PRO_5020620641" evidence="2">
    <location>
        <begin position="20"/>
        <end position="216"/>
    </location>
</feature>